<dbReference type="SMART" id="SM00131">
    <property type="entry name" value="KU"/>
    <property type="match status" value="2"/>
</dbReference>
<feature type="region of interest" description="Disordered" evidence="5">
    <location>
        <begin position="256"/>
        <end position="291"/>
    </location>
</feature>
<dbReference type="EMBL" id="JAKZEL010000013">
    <property type="protein sequence ID" value="KAI4538550.1"/>
    <property type="molecule type" value="Genomic_DNA"/>
</dbReference>
<keyword evidence="4" id="KW-1015">Disulfide bond</keyword>
<accession>A0AAD4U7M5</accession>
<evidence type="ECO:0000256" key="4">
    <source>
        <dbReference type="ARBA" id="ARBA00023157"/>
    </source>
</evidence>
<proteinExistence type="predicted"/>
<comment type="caution">
    <text evidence="8">The sequence shown here is derived from an EMBL/GenBank/DDBJ whole genome shotgun (WGS) entry which is preliminary data.</text>
</comment>
<dbReference type="GO" id="GO:0004867">
    <property type="term" value="F:serine-type endopeptidase inhibitor activity"/>
    <property type="evidence" value="ECO:0007669"/>
    <property type="project" value="InterPro"/>
</dbReference>
<evidence type="ECO:0000256" key="1">
    <source>
        <dbReference type="ARBA" id="ARBA00004613"/>
    </source>
</evidence>
<dbReference type="PRINTS" id="PR00759">
    <property type="entry name" value="BASICPTASE"/>
</dbReference>
<dbReference type="InterPro" id="IPR020901">
    <property type="entry name" value="Prtase_inh_Kunz-CS"/>
</dbReference>
<dbReference type="FunFam" id="4.10.410.10:FF:000005">
    <property type="entry name" value="Pancreatic trypsin inhibitor"/>
    <property type="match status" value="2"/>
</dbReference>
<dbReference type="CDD" id="cd22592">
    <property type="entry name" value="Kunitz_BPTI"/>
    <property type="match status" value="2"/>
</dbReference>
<dbReference type="PANTHER" id="PTHR10083">
    <property type="entry name" value="KUNITZ-TYPE PROTEASE INHIBITOR-RELATED"/>
    <property type="match status" value="1"/>
</dbReference>
<organism evidence="8 9">
    <name type="scientific">Ovis ammon polii</name>
    <dbReference type="NCBI Taxonomy" id="230172"/>
    <lineage>
        <taxon>Eukaryota</taxon>
        <taxon>Metazoa</taxon>
        <taxon>Chordata</taxon>
        <taxon>Craniata</taxon>
        <taxon>Vertebrata</taxon>
        <taxon>Euteleostomi</taxon>
        <taxon>Mammalia</taxon>
        <taxon>Eutheria</taxon>
        <taxon>Laurasiatheria</taxon>
        <taxon>Artiodactyla</taxon>
        <taxon>Ruminantia</taxon>
        <taxon>Pecora</taxon>
        <taxon>Bovidae</taxon>
        <taxon>Caprinae</taxon>
        <taxon>Ovis</taxon>
    </lineage>
</organism>
<comment type="subcellular location">
    <subcellularLocation>
        <location evidence="1">Secreted</location>
    </subcellularLocation>
</comment>
<evidence type="ECO:0000313" key="8">
    <source>
        <dbReference type="EMBL" id="KAI4538550.1"/>
    </source>
</evidence>
<dbReference type="InterPro" id="IPR002223">
    <property type="entry name" value="Kunitz_BPTI"/>
</dbReference>
<keyword evidence="2" id="KW-0964">Secreted</keyword>
<sequence>MKMSRLCLSIALLVLLGTLVAGIPGCDTSNQAKAQRPDFCLEPPYTGPCKARMIRYFYNARSGFCETFIYGGCKAKRNNFKSEEDCMRTCGDDIGPWDFCQEGLNCELEEDEGREKAIGLKNEKLGDDCGKGISSHCRGVKSPVCPQHPQEPSCKATKMSRLCLSAALLVLLGTLVAGTPEGDDSNKDNGLRPAFCLQPPYTGPCRAMFTRYFFNAVSGLCQTFTYGGCRRKPNNFRNEKECISTCGGPNRAQLTTVQRGDGSGLDAAESSGYRGDSEEGQPTGFAGDCSE</sequence>
<feature type="signal peptide" evidence="6">
    <location>
        <begin position="1"/>
        <end position="22"/>
    </location>
</feature>
<feature type="domain" description="BPTI/Kunitz inhibitor" evidence="7">
    <location>
        <begin position="196"/>
        <end position="246"/>
    </location>
</feature>
<name>A0AAD4U7M5_OVIAM</name>
<keyword evidence="3" id="KW-0677">Repeat</keyword>
<dbReference type="InterPro" id="IPR050098">
    <property type="entry name" value="TFPI/VKTCI-like"/>
</dbReference>
<evidence type="ECO:0000256" key="6">
    <source>
        <dbReference type="SAM" id="SignalP"/>
    </source>
</evidence>
<dbReference type="SUPFAM" id="SSF57362">
    <property type="entry name" value="BPTI-like"/>
    <property type="match status" value="2"/>
</dbReference>
<gene>
    <name evidence="8" type="ORF">MG293_011953</name>
</gene>
<dbReference type="PANTHER" id="PTHR10083:SF367">
    <property type="entry name" value="SPLEEN TRYPSIN INHIBITOR I"/>
    <property type="match status" value="1"/>
</dbReference>
<dbReference type="PROSITE" id="PS50279">
    <property type="entry name" value="BPTI_KUNITZ_2"/>
    <property type="match status" value="2"/>
</dbReference>
<dbReference type="InterPro" id="IPR036880">
    <property type="entry name" value="Kunitz_BPTI_sf"/>
</dbReference>
<dbReference type="Gene3D" id="4.10.410.10">
    <property type="entry name" value="Pancreatic trypsin inhibitor Kunitz domain"/>
    <property type="match status" value="2"/>
</dbReference>
<evidence type="ECO:0000256" key="5">
    <source>
        <dbReference type="SAM" id="MobiDB-lite"/>
    </source>
</evidence>
<evidence type="ECO:0000256" key="2">
    <source>
        <dbReference type="ARBA" id="ARBA00022525"/>
    </source>
</evidence>
<evidence type="ECO:0000259" key="7">
    <source>
        <dbReference type="PROSITE" id="PS50279"/>
    </source>
</evidence>
<dbReference type="PROSITE" id="PS00280">
    <property type="entry name" value="BPTI_KUNITZ_1"/>
    <property type="match status" value="2"/>
</dbReference>
<dbReference type="Proteomes" id="UP001214576">
    <property type="component" value="Unassembled WGS sequence"/>
</dbReference>
<evidence type="ECO:0000256" key="3">
    <source>
        <dbReference type="ARBA" id="ARBA00022737"/>
    </source>
</evidence>
<dbReference type="AlphaFoldDB" id="A0AAD4U7M5"/>
<keyword evidence="6" id="KW-0732">Signal</keyword>
<reference evidence="8" key="1">
    <citation type="submission" date="2022-03" db="EMBL/GenBank/DDBJ databases">
        <title>Genomic analyses of argali, domestic sheep and their hybrids provide insights into chromosomal evolution, heterosis and genetic basis of agronomic traits.</title>
        <authorList>
            <person name="Li M."/>
        </authorList>
    </citation>
    <scope>NUCLEOTIDE SEQUENCE</scope>
    <source>
        <strain evidence="8">CAU-MHL-2022a</strain>
        <tissue evidence="8">Skin</tissue>
    </source>
</reference>
<protein>
    <recommendedName>
        <fullName evidence="7">BPTI/Kunitz inhibitor domain-containing protein</fullName>
    </recommendedName>
</protein>
<dbReference type="Pfam" id="PF00014">
    <property type="entry name" value="Kunitz_BPTI"/>
    <property type="match status" value="2"/>
</dbReference>
<dbReference type="GO" id="GO:0005615">
    <property type="term" value="C:extracellular space"/>
    <property type="evidence" value="ECO:0007669"/>
    <property type="project" value="TreeGrafter"/>
</dbReference>
<evidence type="ECO:0000313" key="9">
    <source>
        <dbReference type="Proteomes" id="UP001214576"/>
    </source>
</evidence>
<feature type="domain" description="BPTI/Kunitz inhibitor" evidence="7">
    <location>
        <begin position="40"/>
        <end position="90"/>
    </location>
</feature>
<feature type="chain" id="PRO_5041960411" description="BPTI/Kunitz inhibitor domain-containing protein" evidence="6">
    <location>
        <begin position="23"/>
        <end position="291"/>
    </location>
</feature>
<keyword evidence="9" id="KW-1185">Reference proteome</keyword>